<dbReference type="PANTHER" id="PTHR47160:SF10">
    <property type="entry name" value="MULE TRANSPOSASE DOMAIN-CONTAINING PROTEIN"/>
    <property type="match status" value="1"/>
</dbReference>
<feature type="domain" description="MULE transposase" evidence="1">
    <location>
        <begin position="178"/>
        <end position="252"/>
    </location>
</feature>
<evidence type="ECO:0000313" key="2">
    <source>
        <dbReference type="EMBL" id="KRY87055.1"/>
    </source>
</evidence>
<accession>A0A0V1FMR5</accession>
<proteinExistence type="predicted"/>
<dbReference type="EMBL" id="JYDT01000062">
    <property type="protein sequence ID" value="KRY87055.1"/>
    <property type="molecule type" value="Genomic_DNA"/>
</dbReference>
<sequence>MVNPYLCPYKLAISYSLYTNLGAIKVIRISKHADGCRVDVHAFHHDQQLSELKRLAAEDPRPVSEIYDELASNITTILDTAAYFPSCDQARNTMYYSRTKRYPRLPARRQDRRLTAEQTTTKSGAQFLMYDSPTNDILIFATKAGVRLLAQSNCWCGDETIMIVPSWYQQLFTLHVFMRGKLLPVVYCLTVRKDLSTYSRIFEVVYFKAEVELGVQLDPAKFVCDFETALITAIQSNFPNTRLQGCFFHFCQAVVLQVAFLPVNLLPAAFEILNVGALVELEALFDFFQREWLPATKIPLWNVRGVVVRTNNHLDDWQNRMNKRARYTRGSGSVRRSAAYGVQPRRVVALTGRLRRSKISIERILCAISYHTLAPLQL</sequence>
<dbReference type="Proteomes" id="UP000054995">
    <property type="component" value="Unassembled WGS sequence"/>
</dbReference>
<evidence type="ECO:0000313" key="3">
    <source>
        <dbReference type="Proteomes" id="UP000054995"/>
    </source>
</evidence>
<evidence type="ECO:0000259" key="1">
    <source>
        <dbReference type="Pfam" id="PF10551"/>
    </source>
</evidence>
<dbReference type="PANTHER" id="PTHR47160">
    <property type="entry name" value="PUTATIVE-RELATED"/>
    <property type="match status" value="1"/>
</dbReference>
<organism evidence="2 3">
    <name type="scientific">Trichinella pseudospiralis</name>
    <name type="common">Parasitic roundworm</name>
    <dbReference type="NCBI Taxonomy" id="6337"/>
    <lineage>
        <taxon>Eukaryota</taxon>
        <taxon>Metazoa</taxon>
        <taxon>Ecdysozoa</taxon>
        <taxon>Nematoda</taxon>
        <taxon>Enoplea</taxon>
        <taxon>Dorylaimia</taxon>
        <taxon>Trichinellida</taxon>
        <taxon>Trichinellidae</taxon>
        <taxon>Trichinella</taxon>
    </lineage>
</organism>
<dbReference type="OrthoDB" id="5914406at2759"/>
<dbReference type="Pfam" id="PF10551">
    <property type="entry name" value="MULE"/>
    <property type="match status" value="1"/>
</dbReference>
<protein>
    <recommendedName>
        <fullName evidence="1">MULE transposase domain-containing protein</fullName>
    </recommendedName>
</protein>
<dbReference type="AlphaFoldDB" id="A0A0V1FMR5"/>
<reference evidence="2 3" key="1">
    <citation type="submission" date="2015-01" db="EMBL/GenBank/DDBJ databases">
        <title>Evolution of Trichinella species and genotypes.</title>
        <authorList>
            <person name="Korhonen P.K."/>
            <person name="Edoardo P."/>
            <person name="Giuseppe L.R."/>
            <person name="Gasser R.B."/>
        </authorList>
    </citation>
    <scope>NUCLEOTIDE SEQUENCE [LARGE SCALE GENOMIC DNA]</scope>
    <source>
        <strain evidence="2">ISS470</strain>
    </source>
</reference>
<dbReference type="InterPro" id="IPR018289">
    <property type="entry name" value="MULE_transposase_dom"/>
</dbReference>
<gene>
    <name evidence="2" type="ORF">T4D_11568</name>
</gene>
<name>A0A0V1FMR5_TRIPS</name>
<comment type="caution">
    <text evidence="2">The sequence shown here is derived from an EMBL/GenBank/DDBJ whole genome shotgun (WGS) entry which is preliminary data.</text>
</comment>
<keyword evidence="3" id="KW-1185">Reference proteome</keyword>